<accession>A0A1A2TSA2</accession>
<dbReference type="PROSITE" id="PS50983">
    <property type="entry name" value="FE_B12_PBP"/>
    <property type="match status" value="1"/>
</dbReference>
<dbReference type="GO" id="GO:1901678">
    <property type="term" value="P:iron coordination entity transport"/>
    <property type="evidence" value="ECO:0007669"/>
    <property type="project" value="UniProtKB-ARBA"/>
</dbReference>
<comment type="similarity">
    <text evidence="2">Belongs to the bacterial solute-binding protein 8 family.</text>
</comment>
<dbReference type="InterPro" id="IPR051313">
    <property type="entry name" value="Bact_iron-sidero_bind"/>
</dbReference>
<keyword evidence="4" id="KW-0732">Signal</keyword>
<dbReference type="GO" id="GO:0030288">
    <property type="term" value="C:outer membrane-bounded periplasmic space"/>
    <property type="evidence" value="ECO:0007669"/>
    <property type="project" value="TreeGrafter"/>
</dbReference>
<evidence type="ECO:0000256" key="4">
    <source>
        <dbReference type="ARBA" id="ARBA00022729"/>
    </source>
</evidence>
<evidence type="ECO:0000256" key="2">
    <source>
        <dbReference type="ARBA" id="ARBA00008814"/>
    </source>
</evidence>
<dbReference type="InterPro" id="IPR002491">
    <property type="entry name" value="ABC_transptr_periplasmic_BD"/>
</dbReference>
<dbReference type="NCBIfam" id="TIGR01409">
    <property type="entry name" value="TAT_signal_seq"/>
    <property type="match status" value="1"/>
</dbReference>
<feature type="domain" description="Fe/B12 periplasmic-binding" evidence="5">
    <location>
        <begin position="66"/>
        <end position="336"/>
    </location>
</feature>
<comment type="subcellular location">
    <subcellularLocation>
        <location evidence="1">Cell envelope</location>
    </subcellularLocation>
</comment>
<dbReference type="InterPro" id="IPR019546">
    <property type="entry name" value="TAT_signal_bac_arc"/>
</dbReference>
<evidence type="ECO:0000256" key="3">
    <source>
        <dbReference type="ARBA" id="ARBA00022448"/>
    </source>
</evidence>
<evidence type="ECO:0000256" key="1">
    <source>
        <dbReference type="ARBA" id="ARBA00004196"/>
    </source>
</evidence>
<gene>
    <name evidence="6" type="ORF">A5683_16150</name>
</gene>
<sequence length="337" mass="35720">MRQGWNRRGFLQLAGAAGVTAIGGATAFSELLAGCSSDKPAPGAAPGSVTVTHLFGQTVVKEPPKRVVSAGYTEQDDLLAVGVVPIAVTNWFGDQPFAVWPWAAPKLNGAQPTVLNLDNGIPVDQIAGLKPDLIVAVNAGLDADTYQKLSAIAPTVAQSDGDAFFEPWKEQAGTVGQAVFQADQMKSLIDGVDQKFTDVGKKNQQWTGKKALLMHGALWQGTVVATMAGWRTDFLNQMGLVISDTIKPFGTDQRAVIPRDHIRSVLDSADVVIWTTQSPDDQKAILADPEVAGSLTTAQNRHIFTTKDQAGAIAFASPLSYPVIADQLPPLITKILG</sequence>
<evidence type="ECO:0000259" key="5">
    <source>
        <dbReference type="PROSITE" id="PS50983"/>
    </source>
</evidence>
<name>A0A1A2TSA2_MYCNT</name>
<dbReference type="InterPro" id="IPR006311">
    <property type="entry name" value="TAT_signal"/>
</dbReference>
<dbReference type="Gene3D" id="3.40.50.1980">
    <property type="entry name" value="Nitrogenase molybdenum iron protein domain"/>
    <property type="match status" value="2"/>
</dbReference>
<organism evidence="6 7">
    <name type="scientific">Mycobacterium mantenii</name>
    <dbReference type="NCBI Taxonomy" id="560555"/>
    <lineage>
        <taxon>Bacteria</taxon>
        <taxon>Bacillati</taxon>
        <taxon>Actinomycetota</taxon>
        <taxon>Actinomycetes</taxon>
        <taxon>Mycobacteriales</taxon>
        <taxon>Mycobacteriaceae</taxon>
        <taxon>Mycobacterium</taxon>
        <taxon>Mycobacterium avium complex (MAC)</taxon>
    </lineage>
</organism>
<evidence type="ECO:0000313" key="7">
    <source>
        <dbReference type="Proteomes" id="UP000092389"/>
    </source>
</evidence>
<dbReference type="PANTHER" id="PTHR30532:SF24">
    <property type="entry name" value="FERRIC ENTEROBACTIN-BINDING PERIPLASMIC PROTEIN FEPB"/>
    <property type="match status" value="1"/>
</dbReference>
<dbReference type="SUPFAM" id="SSF53807">
    <property type="entry name" value="Helical backbone' metal receptor"/>
    <property type="match status" value="1"/>
</dbReference>
<dbReference type="Proteomes" id="UP000092389">
    <property type="component" value="Unassembled WGS sequence"/>
</dbReference>
<dbReference type="PROSITE" id="PS51318">
    <property type="entry name" value="TAT"/>
    <property type="match status" value="1"/>
</dbReference>
<dbReference type="AlphaFoldDB" id="A0A1A2TSA2"/>
<dbReference type="EMBL" id="LZJU01000041">
    <property type="protein sequence ID" value="OBH79308.1"/>
    <property type="molecule type" value="Genomic_DNA"/>
</dbReference>
<protein>
    <submittedName>
        <fullName evidence="6">Iron ABC transporter substrate-binding protein</fullName>
    </submittedName>
</protein>
<keyword evidence="3" id="KW-0813">Transport</keyword>
<proteinExistence type="inferred from homology"/>
<dbReference type="Pfam" id="PF01497">
    <property type="entry name" value="Peripla_BP_2"/>
    <property type="match status" value="1"/>
</dbReference>
<reference evidence="6 7" key="1">
    <citation type="submission" date="2016-06" db="EMBL/GenBank/DDBJ databases">
        <authorList>
            <person name="Kjaerup R.B."/>
            <person name="Dalgaard T.S."/>
            <person name="Juul-Madsen H.R."/>
        </authorList>
    </citation>
    <scope>NUCLEOTIDE SEQUENCE [LARGE SCALE GENOMIC DNA]</scope>
    <source>
        <strain evidence="6 7">E152</strain>
    </source>
</reference>
<dbReference type="OrthoDB" id="1846031at2"/>
<comment type="caution">
    <text evidence="6">The sequence shown here is derived from an EMBL/GenBank/DDBJ whole genome shotgun (WGS) entry which is preliminary data.</text>
</comment>
<dbReference type="RefSeq" id="WP_067908020.1">
    <property type="nucleotide sequence ID" value="NZ_LZJP01000097.1"/>
</dbReference>
<dbReference type="PANTHER" id="PTHR30532">
    <property type="entry name" value="IRON III DICITRATE-BINDING PERIPLASMIC PROTEIN"/>
    <property type="match status" value="1"/>
</dbReference>
<evidence type="ECO:0000313" key="6">
    <source>
        <dbReference type="EMBL" id="OBH79308.1"/>
    </source>
</evidence>